<accession>A0A7S4KBC9</accession>
<protein>
    <submittedName>
        <fullName evidence="1">Uncharacterized protein</fullName>
    </submittedName>
</protein>
<organism evidence="1">
    <name type="scientific">Prymnesium polylepis</name>
    <dbReference type="NCBI Taxonomy" id="72548"/>
    <lineage>
        <taxon>Eukaryota</taxon>
        <taxon>Haptista</taxon>
        <taxon>Haptophyta</taxon>
        <taxon>Prymnesiophyceae</taxon>
        <taxon>Prymnesiales</taxon>
        <taxon>Prymnesiaceae</taxon>
        <taxon>Prymnesium</taxon>
    </lineage>
</organism>
<name>A0A7S4KBC9_9EUKA</name>
<proteinExistence type="predicted"/>
<sequence>MQRWASNSHHPRLRTPHRRISTARVLRLSNAAQLVGLQHEFAGVRAGGKTIDSLQLIDCFPPYDSETIQPLVDDASVLAEYKARFIIRASYAETVKGEDDDFWDNTDEAADVLASDLGAYTYAMQVQCPATIAAIVRILEQQDMEEFCDRCSYGGYEIGEACGFTRVSAFLEAWSAASDFPLAWDACVAKELVDAVRQTHESLPVARILNGWVRKLLSSMNSAAPNETLSLALSMLGD</sequence>
<reference evidence="1" key="1">
    <citation type="submission" date="2021-01" db="EMBL/GenBank/DDBJ databases">
        <authorList>
            <person name="Corre E."/>
            <person name="Pelletier E."/>
            <person name="Niang G."/>
            <person name="Scheremetjew M."/>
            <person name="Finn R."/>
            <person name="Kale V."/>
            <person name="Holt S."/>
            <person name="Cochrane G."/>
            <person name="Meng A."/>
            <person name="Brown T."/>
            <person name="Cohen L."/>
        </authorList>
    </citation>
    <scope>NUCLEOTIDE SEQUENCE</scope>
    <source>
        <strain evidence="1">UIO037</strain>
    </source>
</reference>
<evidence type="ECO:0000313" key="1">
    <source>
        <dbReference type="EMBL" id="CAE2289336.1"/>
    </source>
</evidence>
<gene>
    <name evidence="1" type="ORF">CPOL0286_LOCUS18753</name>
</gene>
<dbReference type="AlphaFoldDB" id="A0A7S4KBC9"/>
<dbReference type="EMBL" id="HBKO01040844">
    <property type="protein sequence ID" value="CAE2289336.1"/>
    <property type="molecule type" value="Transcribed_RNA"/>
</dbReference>